<dbReference type="Proteomes" id="UP000289862">
    <property type="component" value="Plasmid 2"/>
</dbReference>
<gene>
    <name evidence="2" type="ORF">NCTC10186_00797</name>
</gene>
<dbReference type="AlphaFoldDB" id="A0A449B0L7"/>
<dbReference type="Gene3D" id="2.40.50.90">
    <property type="match status" value="1"/>
</dbReference>
<geneLocation type="plasmid" evidence="2 3">
    <name>2</name>
</geneLocation>
<dbReference type="KEGG" id="mgal:NCTC10186_00797"/>
<dbReference type="OrthoDB" id="398206at2"/>
<evidence type="ECO:0000259" key="1">
    <source>
        <dbReference type="PROSITE" id="PS50830"/>
    </source>
</evidence>
<organism evidence="2 3">
    <name type="scientific">Mycoplasmopsis gallopavonis</name>
    <dbReference type="NCBI Taxonomy" id="76629"/>
    <lineage>
        <taxon>Bacteria</taxon>
        <taxon>Bacillati</taxon>
        <taxon>Mycoplasmatota</taxon>
        <taxon>Mycoplasmoidales</taxon>
        <taxon>Metamycoplasmataceae</taxon>
        <taxon>Mycoplasmopsis</taxon>
    </lineage>
</organism>
<accession>A0A449B0L7</accession>
<keyword evidence="2" id="KW-0614">Plasmid</keyword>
<dbReference type="EMBL" id="LR215032">
    <property type="protein sequence ID" value="VEU73289.1"/>
    <property type="molecule type" value="Genomic_DNA"/>
</dbReference>
<evidence type="ECO:0000313" key="3">
    <source>
        <dbReference type="Proteomes" id="UP000289862"/>
    </source>
</evidence>
<dbReference type="RefSeq" id="WP_119571785.1">
    <property type="nucleotide sequence ID" value="NZ_LR215032.1"/>
</dbReference>
<proteinExistence type="predicted"/>
<sequence>MFKKITKYLLTSSLLVPIVALPVSCHQEKKLTFDIKDSTKPINVSLKLMQSSTGIKYYKFVWEGKDAAAKTESKNNLKQFLEETVKPKLFANLTYEKETNGSLFISPDKIKGYPKEFYLKINDKKIKFQSRILPKLNLGKYGKQPEGRIPEDSHFGNVESIKSAFVISYSSNLDGLSINQMNDYEEKLNKEYEWDQPVTPTLNQYLDQVTINKELFQPIEIDWSKVKHFETFLVDFSDGDTFTISEFDDQGKQFKIRLMGIDTPEKAIQENQSSPFEYSFALLSSAWGKKLFKSFEIEKDGQRVIPVRIAFGDKTDKDAYGRITADIFFGDGYKYSYNVEIVRAGYTYPMDSASNALGLLKEPNTYENLIYPKIRTAFNDAIKNRRGFFHYINSVDQVTKYLYNKKQNEKWWIFWDDAKKVNPKQETIKDVLEGNN</sequence>
<dbReference type="PROSITE" id="PS50830">
    <property type="entry name" value="TNASE_3"/>
    <property type="match status" value="1"/>
</dbReference>
<dbReference type="InterPro" id="IPR035437">
    <property type="entry name" value="SNase_OB-fold_sf"/>
</dbReference>
<evidence type="ECO:0000313" key="2">
    <source>
        <dbReference type="EMBL" id="VEU73289.1"/>
    </source>
</evidence>
<dbReference type="SMART" id="SM00318">
    <property type="entry name" value="SNc"/>
    <property type="match status" value="1"/>
</dbReference>
<protein>
    <recommendedName>
        <fullName evidence="1">TNase-like domain-containing protein</fullName>
    </recommendedName>
</protein>
<dbReference type="SUPFAM" id="SSF50199">
    <property type="entry name" value="Staphylococcal nuclease"/>
    <property type="match status" value="1"/>
</dbReference>
<reference evidence="2 3" key="1">
    <citation type="submission" date="2019-01" db="EMBL/GenBank/DDBJ databases">
        <authorList>
            <consortium name="Pathogen Informatics"/>
        </authorList>
    </citation>
    <scope>NUCLEOTIDE SEQUENCE [LARGE SCALE GENOMIC DNA]</scope>
    <source>
        <strain evidence="2 3">NCTC10186</strain>
        <plasmid evidence="3">2</plasmid>
    </source>
</reference>
<feature type="domain" description="TNase-like" evidence="1">
    <location>
        <begin position="227"/>
        <end position="391"/>
    </location>
</feature>
<keyword evidence="3" id="KW-1185">Reference proteome</keyword>
<name>A0A449B0L7_9BACT</name>
<dbReference type="InterPro" id="IPR016071">
    <property type="entry name" value="Staphylococal_nuclease_OB-fold"/>
</dbReference>